<dbReference type="InterPro" id="IPR029069">
    <property type="entry name" value="HotDog_dom_sf"/>
</dbReference>
<reference evidence="2" key="1">
    <citation type="submission" date="2016-06" db="EMBL/GenBank/DDBJ databases">
        <title>Pandoraea oxalativorans DSM 23570 Genome Sequencing.</title>
        <authorList>
            <person name="Ee R."/>
            <person name="Lim Y.-L."/>
            <person name="Yong D."/>
            <person name="Yin W.-F."/>
            <person name="Chan K.-G."/>
        </authorList>
    </citation>
    <scope>NUCLEOTIDE SEQUENCE</scope>
    <source>
        <strain evidence="2">DSM 23570</strain>
    </source>
</reference>
<dbReference type="AlphaFoldDB" id="A0A0E3U7D2"/>
<feature type="domain" description="FAS1-like dehydratase" evidence="1">
    <location>
        <begin position="8"/>
        <end position="122"/>
    </location>
</feature>
<organism evidence="2 3">
    <name type="scientific">Pandoraea oxalativorans</name>
    <dbReference type="NCBI Taxonomy" id="573737"/>
    <lineage>
        <taxon>Bacteria</taxon>
        <taxon>Pseudomonadati</taxon>
        <taxon>Pseudomonadota</taxon>
        <taxon>Betaproteobacteria</taxon>
        <taxon>Burkholderiales</taxon>
        <taxon>Burkholderiaceae</taxon>
        <taxon>Pandoraea</taxon>
    </lineage>
</organism>
<dbReference type="InterPro" id="IPR039569">
    <property type="entry name" value="FAS1-like_DH_region"/>
</dbReference>
<accession>A0A0E3U7D2</accession>
<dbReference type="Proteomes" id="UP000035050">
    <property type="component" value="Chromosome"/>
</dbReference>
<evidence type="ECO:0000259" key="1">
    <source>
        <dbReference type="Pfam" id="PF13452"/>
    </source>
</evidence>
<dbReference type="SUPFAM" id="SSF54637">
    <property type="entry name" value="Thioesterase/thiol ester dehydrase-isomerase"/>
    <property type="match status" value="1"/>
</dbReference>
<dbReference type="Gene3D" id="3.10.129.10">
    <property type="entry name" value="Hotdog Thioesterase"/>
    <property type="match status" value="1"/>
</dbReference>
<proteinExistence type="predicted"/>
<dbReference type="PATRIC" id="fig|573737.6.peg.4272"/>
<evidence type="ECO:0000313" key="2">
    <source>
        <dbReference type="EMBL" id="AKC70764.1"/>
    </source>
</evidence>
<name>A0A0E3U7D2_9BURK</name>
<keyword evidence="3" id="KW-1185">Reference proteome</keyword>
<protein>
    <recommendedName>
        <fullName evidence="1">FAS1-like dehydratase domain-containing protein</fullName>
    </recommendedName>
</protein>
<dbReference type="EMBL" id="CP011253">
    <property type="protein sequence ID" value="AKC70764.1"/>
    <property type="molecule type" value="Genomic_DNA"/>
</dbReference>
<evidence type="ECO:0000313" key="3">
    <source>
        <dbReference type="Proteomes" id="UP000035050"/>
    </source>
</evidence>
<gene>
    <name evidence="2" type="ORF">MB84_16665</name>
</gene>
<dbReference type="RefSeq" id="WP_046291946.1">
    <property type="nucleotide sequence ID" value="NZ_CP011253.3"/>
</dbReference>
<dbReference type="Pfam" id="PF13452">
    <property type="entry name" value="FAS1_DH_region"/>
    <property type="match status" value="1"/>
</dbReference>
<sequence length="161" mass="17971">MTEIDHSLIGTSAPPFWVEVERGAIRKFADAIGDDNPLYRDEAFARRHGYDGIVAPPTFPTCFRAPKDPPWIATLDRRRIVAGEMGFHYVRPIVAGMRFECRLQFVGVDEKTGARGAMSLMRQVMSGYRIGEDGVARECVFTVRRTTVYRSAQQVASGSLA</sequence>
<dbReference type="OrthoDB" id="5522043at2"/>
<dbReference type="HOGENOM" id="CLU_116276_1_0_4"/>
<dbReference type="CDD" id="cd03441">
    <property type="entry name" value="R_hydratase_like"/>
    <property type="match status" value="1"/>
</dbReference>
<dbReference type="KEGG" id="pox:MB84_16665"/>